<name>A0ACC2A7T1_DIPCM</name>
<proteinExistence type="predicted"/>
<reference evidence="2" key="1">
    <citation type="journal article" date="2024" name="Proc. Natl. Acad. Sci. U.S.A.">
        <title>Extraordinary preservation of gene collinearity over three hundred million years revealed in homosporous lycophytes.</title>
        <authorList>
            <person name="Li C."/>
            <person name="Wickell D."/>
            <person name="Kuo L.Y."/>
            <person name="Chen X."/>
            <person name="Nie B."/>
            <person name="Liao X."/>
            <person name="Peng D."/>
            <person name="Ji J."/>
            <person name="Jenkins J."/>
            <person name="Williams M."/>
            <person name="Shu S."/>
            <person name="Plott C."/>
            <person name="Barry K."/>
            <person name="Rajasekar S."/>
            <person name="Grimwood J."/>
            <person name="Han X."/>
            <person name="Sun S."/>
            <person name="Hou Z."/>
            <person name="He W."/>
            <person name="Dai G."/>
            <person name="Sun C."/>
            <person name="Schmutz J."/>
            <person name="Leebens-Mack J.H."/>
            <person name="Li F.W."/>
            <person name="Wang L."/>
        </authorList>
    </citation>
    <scope>NUCLEOTIDE SEQUENCE [LARGE SCALE GENOMIC DNA]</scope>
    <source>
        <strain evidence="2">cv. PW_Plant_1</strain>
    </source>
</reference>
<sequence>MEGQAGNTPFVIEAEEADRQRRASGLTIQSFLASLVEPTRALARPPISAFRVGAVGLGPSGCIYRGVNLEFPGLPLHHSVHAEQFLVANAAQRGEKSLTYLAVSAAPCGHCRQFLQELRGSGEVQVLIVDSHAETQALSQFLPHRFGPHDLLEDEFPLMLEPRENGLCFKSHNPLAYFLPSGHLASKSSAYDIASCLTNDSHNNDSKDQNKDSKDGNKDSKEGLPSSLPRRDLVSDCGQFCDGSLDANNIMKHELSADVTSQNGGSVQEDNSFVGDLDAQELIEERKLDSLRVSALRAANSSYAPYSHCPSGLSIFTTEGKIFSGSYLESAAFNPSLSPLQAAIVSFISHGGDHYEDIVHAVLVERDGASVQHAETIRLALDKISPGCSLHIYNDLLP</sequence>
<dbReference type="EMBL" id="CM055114">
    <property type="protein sequence ID" value="KAJ7513610.1"/>
    <property type="molecule type" value="Genomic_DNA"/>
</dbReference>
<evidence type="ECO:0000313" key="1">
    <source>
        <dbReference type="EMBL" id="KAJ7513610.1"/>
    </source>
</evidence>
<protein>
    <submittedName>
        <fullName evidence="1">Uncharacterized protein</fullName>
    </submittedName>
</protein>
<organism evidence="1 2">
    <name type="scientific">Diphasiastrum complanatum</name>
    <name type="common">Issler's clubmoss</name>
    <name type="synonym">Lycopodium complanatum</name>
    <dbReference type="NCBI Taxonomy" id="34168"/>
    <lineage>
        <taxon>Eukaryota</taxon>
        <taxon>Viridiplantae</taxon>
        <taxon>Streptophyta</taxon>
        <taxon>Embryophyta</taxon>
        <taxon>Tracheophyta</taxon>
        <taxon>Lycopodiopsida</taxon>
        <taxon>Lycopodiales</taxon>
        <taxon>Lycopodiaceae</taxon>
        <taxon>Lycopodioideae</taxon>
        <taxon>Diphasiastrum</taxon>
    </lineage>
</organism>
<gene>
    <name evidence="1" type="ORF">O6H91_23G006500</name>
</gene>
<evidence type="ECO:0000313" key="2">
    <source>
        <dbReference type="Proteomes" id="UP001162992"/>
    </source>
</evidence>
<dbReference type="Proteomes" id="UP001162992">
    <property type="component" value="Chromosome 23"/>
</dbReference>
<keyword evidence="2" id="KW-1185">Reference proteome</keyword>
<comment type="caution">
    <text evidence="1">The sequence shown here is derived from an EMBL/GenBank/DDBJ whole genome shotgun (WGS) entry which is preliminary data.</text>
</comment>
<accession>A0ACC2A7T1</accession>